<proteinExistence type="predicted"/>
<dbReference type="AlphaFoldDB" id="A0A2T1DKB2"/>
<dbReference type="EMBL" id="PVWG01000004">
    <property type="protein sequence ID" value="PSB20891.1"/>
    <property type="molecule type" value="Genomic_DNA"/>
</dbReference>
<dbReference type="Proteomes" id="UP000238634">
    <property type="component" value="Unassembled WGS sequence"/>
</dbReference>
<keyword evidence="3" id="KW-1185">Reference proteome</keyword>
<dbReference type="OrthoDB" id="530832at2"/>
<comment type="caution">
    <text evidence="2">The sequence shown here is derived from an EMBL/GenBank/DDBJ whole genome shotgun (WGS) entry which is preliminary data.</text>
</comment>
<evidence type="ECO:0000313" key="2">
    <source>
        <dbReference type="EMBL" id="PSB20891.1"/>
    </source>
</evidence>
<name>A0A2T1DKB2_9CYAN</name>
<evidence type="ECO:0000313" key="3">
    <source>
        <dbReference type="Proteomes" id="UP000238634"/>
    </source>
</evidence>
<dbReference type="RefSeq" id="WP_073070610.1">
    <property type="nucleotide sequence ID" value="NZ_MPPI01000008.1"/>
</dbReference>
<organism evidence="2 3">
    <name type="scientific">Phormidesmis priestleyi ULC007</name>
    <dbReference type="NCBI Taxonomy" id="1920490"/>
    <lineage>
        <taxon>Bacteria</taxon>
        <taxon>Bacillati</taxon>
        <taxon>Cyanobacteriota</taxon>
        <taxon>Cyanophyceae</taxon>
        <taxon>Leptolyngbyales</taxon>
        <taxon>Leptolyngbyaceae</taxon>
        <taxon>Phormidesmis</taxon>
    </lineage>
</organism>
<feature type="domain" description="DUF5615" evidence="1">
    <location>
        <begin position="5"/>
        <end position="113"/>
    </location>
</feature>
<accession>A0A2T1DKB2</accession>
<gene>
    <name evidence="2" type="ORF">C7B65_05640</name>
</gene>
<protein>
    <recommendedName>
        <fullName evidence="1">DUF5615 domain-containing protein</fullName>
    </recommendedName>
</protein>
<dbReference type="Pfam" id="PF18480">
    <property type="entry name" value="DUF5615"/>
    <property type="match status" value="1"/>
</dbReference>
<reference evidence="2 3" key="2">
    <citation type="submission" date="2018-03" db="EMBL/GenBank/DDBJ databases">
        <title>The ancient ancestry and fast evolution of plastids.</title>
        <authorList>
            <person name="Moore K.R."/>
            <person name="Magnabosco C."/>
            <person name="Momper L."/>
            <person name="Gold D.A."/>
            <person name="Bosak T."/>
            <person name="Fournier G.P."/>
        </authorList>
    </citation>
    <scope>NUCLEOTIDE SEQUENCE [LARGE SCALE GENOMIC DNA]</scope>
    <source>
        <strain evidence="2 3">ULC007</strain>
    </source>
</reference>
<evidence type="ECO:0000259" key="1">
    <source>
        <dbReference type="Pfam" id="PF18480"/>
    </source>
</evidence>
<reference evidence="2 3" key="1">
    <citation type="submission" date="2018-02" db="EMBL/GenBank/DDBJ databases">
        <authorList>
            <person name="Cohen D.B."/>
            <person name="Kent A.D."/>
        </authorList>
    </citation>
    <scope>NUCLEOTIDE SEQUENCE [LARGE SCALE GENOMIC DNA]</scope>
    <source>
        <strain evidence="2 3">ULC007</strain>
    </source>
</reference>
<sequence>MTRVRFQADADLRQAIVIGAIRRQPGLDFRSANEARLESIKDLEVLAIAAQDARVLVTHDRRTMPTEFGQFIMTQTSSGVLILSQSLPISEVIAALILIWEASTAEEWINQIMSIPF</sequence>
<dbReference type="InterPro" id="IPR041049">
    <property type="entry name" value="DUF5615"/>
</dbReference>
<dbReference type="STRING" id="1920490.GCA_001895925_03507"/>